<feature type="compositionally biased region" description="Basic and acidic residues" evidence="3">
    <location>
        <begin position="80"/>
        <end position="94"/>
    </location>
</feature>
<feature type="coiled-coil region" evidence="2">
    <location>
        <begin position="170"/>
        <end position="205"/>
    </location>
</feature>
<comment type="caution">
    <text evidence="6">The sequence shown here is derived from an EMBL/GenBank/DDBJ whole genome shotgun (WGS) entry which is preliminary data.</text>
</comment>
<evidence type="ECO:0000256" key="2">
    <source>
        <dbReference type="SAM" id="Coils"/>
    </source>
</evidence>
<dbReference type="Proteomes" id="UP001208570">
    <property type="component" value="Unassembled WGS sequence"/>
</dbReference>
<protein>
    <recommendedName>
        <fullName evidence="5">Fibrinogen C-terminal domain-containing protein</fullName>
    </recommendedName>
</protein>
<evidence type="ECO:0000259" key="5">
    <source>
        <dbReference type="PROSITE" id="PS51406"/>
    </source>
</evidence>
<reference evidence="6" key="1">
    <citation type="journal article" date="2023" name="Mol. Biol. Evol.">
        <title>Third-Generation Sequencing Reveals the Adaptive Role of the Epigenome in Three Deep-Sea Polychaetes.</title>
        <authorList>
            <person name="Perez M."/>
            <person name="Aroh O."/>
            <person name="Sun Y."/>
            <person name="Lan Y."/>
            <person name="Juniper S.K."/>
            <person name="Young C.R."/>
            <person name="Angers B."/>
            <person name="Qian P.Y."/>
        </authorList>
    </citation>
    <scope>NUCLEOTIDE SEQUENCE</scope>
    <source>
        <strain evidence="6">P08H-3</strain>
    </source>
</reference>
<name>A0AAD9KBG3_9ANNE</name>
<feature type="region of interest" description="Disordered" evidence="3">
    <location>
        <begin position="853"/>
        <end position="881"/>
    </location>
</feature>
<keyword evidence="7" id="KW-1185">Reference proteome</keyword>
<gene>
    <name evidence="6" type="ORF">LSH36_21g04055</name>
</gene>
<dbReference type="InterPro" id="IPR014716">
    <property type="entry name" value="Fibrinogen_a/b/g_C_1"/>
</dbReference>
<accession>A0AAD9KBG3</accession>
<dbReference type="EMBL" id="JAODUP010000021">
    <property type="protein sequence ID" value="KAK2168020.1"/>
    <property type="molecule type" value="Genomic_DNA"/>
</dbReference>
<feature type="compositionally biased region" description="Basic residues" evidence="3">
    <location>
        <begin position="115"/>
        <end position="127"/>
    </location>
</feature>
<dbReference type="InterPro" id="IPR002181">
    <property type="entry name" value="Fibrinogen_a/b/g_C_dom"/>
</dbReference>
<feature type="chain" id="PRO_5042006159" description="Fibrinogen C-terminal domain-containing protein" evidence="4">
    <location>
        <begin position="26"/>
        <end position="881"/>
    </location>
</feature>
<dbReference type="PANTHER" id="PTHR19143:SF444">
    <property type="entry name" value="PROTEIN SCABROUS"/>
    <property type="match status" value="1"/>
</dbReference>
<dbReference type="Gene3D" id="3.90.215.10">
    <property type="entry name" value="Gamma Fibrinogen, chain A, domain 1"/>
    <property type="match status" value="1"/>
</dbReference>
<evidence type="ECO:0000256" key="4">
    <source>
        <dbReference type="SAM" id="SignalP"/>
    </source>
</evidence>
<dbReference type="PANTHER" id="PTHR19143">
    <property type="entry name" value="FIBRINOGEN/TENASCIN/ANGIOPOEITIN"/>
    <property type="match status" value="1"/>
</dbReference>
<sequence>MASRRMFVMLALLGYHYMMATVVMAVSIETEDDLSTYDNSEEDSLALIPDITDDDRKLDAIDDVHQETEHRSRQLGTDSATHRTDTASKNDSTARDISPSPKTGSGRDIPDLTRKPHSKPRSRKKLRKLETGRTSTKQSRQDDVDRPASKDGLTDVISSLKDQIRESQTLQTVTRSILNLVQEKQEALEEDLSFLKDEISTLRRLQSKDHDTIMALKDLVADNTWGVTSLVSSQEQLKKDVSTLKQEHETHNATVWQLEEVVLAGVRRDENFEESIQLLGKEIRQIKDWRDMDHRSVKQLKQLVAEHVPPPAAANRRRHRQEQSNHIDQTSASEIDIDVDLDRLSGMASALEQKHGLVEHSIQELSRKEAKLKQDMQQFSQKFSVYDTELSRVYTMFYNLSFQMSSLENKMLQQQQGRYEANLAELQQSLVNFTHHIYNLEQQTRSTAPGYPNSTGIRNQYDIEMANTLIESHQRRIELLEKIIHEHKHEQSQLHDLNKMKLSRMNNSISRFYKSFQDHHMEATDVFDFIDEKFEEFNQRIDANDNRLLRVEVRVLNASLNQCEKTNMDSNQEKEIANLRGVAAGLSKKIDDHSNLIDRLDHGMRRVFEDFGKHKERVEAIAADVKDATDIIPQMSSLTQEFGKFLKHLPQDCSEVSLKQSKPKSGVYLINVKDVSSSTEVLCEFHEDTAWTVIQRRQDGSTSFALDWEAYKDGFGSVRGEFWLGNENLHHLTSQRDYLLRIEMTDLQDQLWWAEYDVFGIGGEDTNYKLHLGGYHGNATDALKYSSDMPFSTVDRDNDYSSTHCARFYTAGWWYKHCHYGNLNGRYTVGVVWFNHDLDEWIQLKRTVMKMKRVEQRQPLATGPKPKTDQNSTKEDQPDST</sequence>
<evidence type="ECO:0000313" key="6">
    <source>
        <dbReference type="EMBL" id="KAK2168020.1"/>
    </source>
</evidence>
<dbReference type="InterPro" id="IPR036056">
    <property type="entry name" value="Fibrinogen-like_C"/>
</dbReference>
<proteinExistence type="predicted"/>
<evidence type="ECO:0000256" key="3">
    <source>
        <dbReference type="SAM" id="MobiDB-lite"/>
    </source>
</evidence>
<feature type="region of interest" description="Disordered" evidence="3">
    <location>
        <begin position="66"/>
        <end position="154"/>
    </location>
</feature>
<keyword evidence="1" id="KW-1015">Disulfide bond</keyword>
<dbReference type="SMART" id="SM00186">
    <property type="entry name" value="FBG"/>
    <property type="match status" value="1"/>
</dbReference>
<dbReference type="Pfam" id="PF00147">
    <property type="entry name" value="Fibrinogen_C"/>
    <property type="match status" value="1"/>
</dbReference>
<feature type="coiled-coil region" evidence="2">
    <location>
        <begin position="463"/>
        <end position="490"/>
    </location>
</feature>
<feature type="compositionally biased region" description="Basic and acidic residues" evidence="3">
    <location>
        <begin position="139"/>
        <end position="153"/>
    </location>
</feature>
<dbReference type="AlphaFoldDB" id="A0AAD9KBG3"/>
<dbReference type="PROSITE" id="PS51406">
    <property type="entry name" value="FIBRINOGEN_C_2"/>
    <property type="match status" value="1"/>
</dbReference>
<feature type="region of interest" description="Disordered" evidence="3">
    <location>
        <begin position="311"/>
        <end position="332"/>
    </location>
</feature>
<evidence type="ECO:0000256" key="1">
    <source>
        <dbReference type="ARBA" id="ARBA00023157"/>
    </source>
</evidence>
<feature type="domain" description="Fibrinogen C-terminal" evidence="5">
    <location>
        <begin position="644"/>
        <end position="855"/>
    </location>
</feature>
<dbReference type="InterPro" id="IPR050373">
    <property type="entry name" value="Fibrinogen_C-term_domain"/>
</dbReference>
<dbReference type="CDD" id="cd00087">
    <property type="entry name" value="FReD"/>
    <property type="match status" value="1"/>
</dbReference>
<feature type="signal peptide" evidence="4">
    <location>
        <begin position="1"/>
        <end position="25"/>
    </location>
</feature>
<feature type="compositionally biased region" description="Basic and acidic residues" evidence="3">
    <location>
        <begin position="866"/>
        <end position="881"/>
    </location>
</feature>
<dbReference type="InterPro" id="IPR020837">
    <property type="entry name" value="Fibrinogen_CS"/>
</dbReference>
<dbReference type="PROSITE" id="PS00514">
    <property type="entry name" value="FIBRINOGEN_C_1"/>
    <property type="match status" value="1"/>
</dbReference>
<keyword evidence="2" id="KW-0175">Coiled coil</keyword>
<evidence type="ECO:0000313" key="7">
    <source>
        <dbReference type="Proteomes" id="UP001208570"/>
    </source>
</evidence>
<keyword evidence="4" id="KW-0732">Signal</keyword>
<organism evidence="6 7">
    <name type="scientific">Paralvinella palmiformis</name>
    <dbReference type="NCBI Taxonomy" id="53620"/>
    <lineage>
        <taxon>Eukaryota</taxon>
        <taxon>Metazoa</taxon>
        <taxon>Spiralia</taxon>
        <taxon>Lophotrochozoa</taxon>
        <taxon>Annelida</taxon>
        <taxon>Polychaeta</taxon>
        <taxon>Sedentaria</taxon>
        <taxon>Canalipalpata</taxon>
        <taxon>Terebellida</taxon>
        <taxon>Terebelliformia</taxon>
        <taxon>Alvinellidae</taxon>
        <taxon>Paralvinella</taxon>
    </lineage>
</organism>
<dbReference type="SUPFAM" id="SSF56496">
    <property type="entry name" value="Fibrinogen C-terminal domain-like"/>
    <property type="match status" value="1"/>
</dbReference>
<dbReference type="GO" id="GO:0005615">
    <property type="term" value="C:extracellular space"/>
    <property type="evidence" value="ECO:0007669"/>
    <property type="project" value="TreeGrafter"/>
</dbReference>